<reference evidence="2" key="1">
    <citation type="journal article" date="2019" name="Int. J. Syst. Evol. Microbiol.">
        <title>The Global Catalogue of Microorganisms (GCM) 10K type strain sequencing project: providing services to taxonomists for standard genome sequencing and annotation.</title>
        <authorList>
            <consortium name="The Broad Institute Genomics Platform"/>
            <consortium name="The Broad Institute Genome Sequencing Center for Infectious Disease"/>
            <person name="Wu L."/>
            <person name="Ma J."/>
        </authorList>
    </citation>
    <scope>NUCLEOTIDE SEQUENCE [LARGE SCALE GENOMIC DNA]</scope>
    <source>
        <strain evidence="2">JCM 17021</strain>
    </source>
</reference>
<name>A0ABP7K9M0_9MICO</name>
<dbReference type="Gene3D" id="3.90.1170.40">
    <property type="entry name" value="Molybdopterin biosynthesis MoaE subunit"/>
    <property type="match status" value="1"/>
</dbReference>
<proteinExistence type="predicted"/>
<gene>
    <name evidence="1" type="ORF">GCM10022381_11890</name>
</gene>
<protein>
    <submittedName>
        <fullName evidence="1">Molybdenum cofactor biosynthesis protein MoaE</fullName>
    </submittedName>
</protein>
<sequence length="141" mass="15134">MIEVFAAISATPIDPAVVDDFVLSPENGAVVSFQGIVRNHDQEREVTALDYQSHPEAERVLRECCERIAGETGLRVAAIHRTGALMIGDIALVAAVAAPHRAEAFAACADLVELIKQSVPIWKRQHFPSGAPEWVGLDGPA</sequence>
<dbReference type="RefSeq" id="WP_345063388.1">
    <property type="nucleotide sequence ID" value="NZ_BAABCN010000002.1"/>
</dbReference>
<dbReference type="Pfam" id="PF02391">
    <property type="entry name" value="MoaE"/>
    <property type="match status" value="1"/>
</dbReference>
<organism evidence="1 2">
    <name type="scientific">Leifsonia kafniensis</name>
    <dbReference type="NCBI Taxonomy" id="475957"/>
    <lineage>
        <taxon>Bacteria</taxon>
        <taxon>Bacillati</taxon>
        <taxon>Actinomycetota</taxon>
        <taxon>Actinomycetes</taxon>
        <taxon>Micrococcales</taxon>
        <taxon>Microbacteriaceae</taxon>
        <taxon>Leifsonia</taxon>
    </lineage>
</organism>
<dbReference type="CDD" id="cd00756">
    <property type="entry name" value="MoaE"/>
    <property type="match status" value="1"/>
</dbReference>
<accession>A0ABP7K9M0</accession>
<dbReference type="SUPFAM" id="SSF54690">
    <property type="entry name" value="Molybdopterin synthase subunit MoaE"/>
    <property type="match status" value="1"/>
</dbReference>
<evidence type="ECO:0000313" key="2">
    <source>
        <dbReference type="Proteomes" id="UP001501803"/>
    </source>
</evidence>
<dbReference type="PANTHER" id="PTHR23404">
    <property type="entry name" value="MOLYBDOPTERIN SYNTHASE RELATED"/>
    <property type="match status" value="1"/>
</dbReference>
<dbReference type="EMBL" id="BAABCN010000002">
    <property type="protein sequence ID" value="GAA3870314.1"/>
    <property type="molecule type" value="Genomic_DNA"/>
</dbReference>
<dbReference type="InterPro" id="IPR003448">
    <property type="entry name" value="Mopterin_biosynth_MoaE"/>
</dbReference>
<keyword evidence="2" id="KW-1185">Reference proteome</keyword>
<comment type="caution">
    <text evidence="1">The sequence shown here is derived from an EMBL/GenBank/DDBJ whole genome shotgun (WGS) entry which is preliminary data.</text>
</comment>
<dbReference type="Proteomes" id="UP001501803">
    <property type="component" value="Unassembled WGS sequence"/>
</dbReference>
<dbReference type="InterPro" id="IPR036563">
    <property type="entry name" value="MoaE_sf"/>
</dbReference>
<evidence type="ECO:0000313" key="1">
    <source>
        <dbReference type="EMBL" id="GAA3870314.1"/>
    </source>
</evidence>